<protein>
    <submittedName>
        <fullName evidence="2">Pimeloyl-ACP methyl ester carboxylesterase</fullName>
    </submittedName>
</protein>
<dbReference type="EMBL" id="FQZV01000010">
    <property type="protein sequence ID" value="SHI93660.1"/>
    <property type="molecule type" value="Genomic_DNA"/>
</dbReference>
<dbReference type="InterPro" id="IPR050266">
    <property type="entry name" value="AB_hydrolase_sf"/>
</dbReference>
<dbReference type="RefSeq" id="WP_110940202.1">
    <property type="nucleotide sequence ID" value="NZ_FQZV01000010.1"/>
</dbReference>
<dbReference type="OrthoDB" id="9775557at2"/>
<dbReference type="InterPro" id="IPR000073">
    <property type="entry name" value="AB_hydrolase_1"/>
</dbReference>
<dbReference type="Proteomes" id="UP000184536">
    <property type="component" value="Unassembled WGS sequence"/>
</dbReference>
<gene>
    <name evidence="2" type="ORF">SAMN02745975_00937</name>
</gene>
<dbReference type="GO" id="GO:0016020">
    <property type="term" value="C:membrane"/>
    <property type="evidence" value="ECO:0007669"/>
    <property type="project" value="TreeGrafter"/>
</dbReference>
<dbReference type="SUPFAM" id="SSF53474">
    <property type="entry name" value="alpha/beta-Hydrolases"/>
    <property type="match status" value="1"/>
</dbReference>
<evidence type="ECO:0000313" key="3">
    <source>
        <dbReference type="Proteomes" id="UP000184536"/>
    </source>
</evidence>
<dbReference type="InterPro" id="IPR029058">
    <property type="entry name" value="AB_hydrolase_fold"/>
</dbReference>
<proteinExistence type="predicted"/>
<dbReference type="STRING" id="1121919.SAMN02745975_00937"/>
<accession>A0A1M6F7K9</accession>
<feature type="domain" description="AB hydrolase-1" evidence="1">
    <location>
        <begin position="21"/>
        <end position="129"/>
    </location>
</feature>
<sequence>MPEMLYGDKKIHYEIYGEGEPLILLNGIMMSCLSWQLFMPQLSKDKKVILFDFLDQGKSSALSDNEYTHELQVEVLKALIDHLNIQKANILGISYGGEIALQFAIKYQKYINKLLVFNTTSYTTPWLKDIGRGWIGAARTFDPEVFYHVSIPYIYSPWFYTENYQWMETRKKVLGSVFTRDFLEAMIRLIISSEGYDIRQRLCEIEADTLVVGSDYDYVTPWFEQEYIHNHIRGSKFVVIKNCGHASMYEKPNEFISLINGFLSLKKSLSIV</sequence>
<dbReference type="AlphaFoldDB" id="A0A1M6F7K9"/>
<keyword evidence="3" id="KW-1185">Reference proteome</keyword>
<name>A0A1M6F7K9_9FIRM</name>
<evidence type="ECO:0000259" key="1">
    <source>
        <dbReference type="Pfam" id="PF00561"/>
    </source>
</evidence>
<dbReference type="PRINTS" id="PR00111">
    <property type="entry name" value="ABHYDROLASE"/>
</dbReference>
<dbReference type="PANTHER" id="PTHR43798">
    <property type="entry name" value="MONOACYLGLYCEROL LIPASE"/>
    <property type="match status" value="1"/>
</dbReference>
<dbReference type="Gene3D" id="3.40.50.1820">
    <property type="entry name" value="alpha/beta hydrolase"/>
    <property type="match status" value="1"/>
</dbReference>
<evidence type="ECO:0000313" key="2">
    <source>
        <dbReference type="EMBL" id="SHI93660.1"/>
    </source>
</evidence>
<organism evidence="2 3">
    <name type="scientific">Geosporobacter subterraneus DSM 17957</name>
    <dbReference type="NCBI Taxonomy" id="1121919"/>
    <lineage>
        <taxon>Bacteria</taxon>
        <taxon>Bacillati</taxon>
        <taxon>Bacillota</taxon>
        <taxon>Clostridia</taxon>
        <taxon>Peptostreptococcales</taxon>
        <taxon>Thermotaleaceae</taxon>
        <taxon>Geosporobacter</taxon>
    </lineage>
</organism>
<dbReference type="PANTHER" id="PTHR43798:SF28">
    <property type="entry name" value="AB HYDROLASE-1 DOMAIN-CONTAINING PROTEIN"/>
    <property type="match status" value="1"/>
</dbReference>
<reference evidence="3" key="1">
    <citation type="submission" date="2016-11" db="EMBL/GenBank/DDBJ databases">
        <authorList>
            <person name="Varghese N."/>
            <person name="Submissions S."/>
        </authorList>
    </citation>
    <scope>NUCLEOTIDE SEQUENCE [LARGE SCALE GENOMIC DNA]</scope>
    <source>
        <strain evidence="3">DSM 17957</strain>
    </source>
</reference>
<dbReference type="Pfam" id="PF00561">
    <property type="entry name" value="Abhydrolase_1"/>
    <property type="match status" value="1"/>
</dbReference>